<evidence type="ECO:0000313" key="1">
    <source>
        <dbReference type="EMBL" id="PZW18050.1"/>
    </source>
</evidence>
<dbReference type="EMBL" id="QKUF01000064">
    <property type="protein sequence ID" value="PZW18050.1"/>
    <property type="molecule type" value="Genomic_DNA"/>
</dbReference>
<accession>A0A326TR95</accession>
<dbReference type="RefSeq" id="WP_111326870.1">
    <property type="nucleotide sequence ID" value="NZ_QKUF01000064.1"/>
</dbReference>
<gene>
    <name evidence="1" type="ORF">EI42_06380</name>
</gene>
<protein>
    <submittedName>
        <fullName evidence="1">Uncharacterized protein</fullName>
    </submittedName>
</protein>
<proteinExistence type="predicted"/>
<dbReference type="Proteomes" id="UP000248806">
    <property type="component" value="Unassembled WGS sequence"/>
</dbReference>
<dbReference type="AlphaFoldDB" id="A0A326TR95"/>
<name>A0A326TR95_THEHA</name>
<sequence length="140" mass="15975">MKQTTLSNDAIFALVDQHIFGFEPTCHGPCQDWFLRGHQEIYKCQQCGAEIVGEIPQKLPDQHPRRIPEYRLEQLLQKVKHLSPEQQKRVVVGLLADVSSENWSITTVLAHLLITINARQLAIAMLWALGVLSEQEQSHE</sequence>
<keyword evidence="2" id="KW-1185">Reference proteome</keyword>
<evidence type="ECO:0000313" key="2">
    <source>
        <dbReference type="Proteomes" id="UP000248806"/>
    </source>
</evidence>
<organism evidence="1 2">
    <name type="scientific">Thermosporothrix hazakensis</name>
    <dbReference type="NCBI Taxonomy" id="644383"/>
    <lineage>
        <taxon>Bacteria</taxon>
        <taxon>Bacillati</taxon>
        <taxon>Chloroflexota</taxon>
        <taxon>Ktedonobacteria</taxon>
        <taxon>Ktedonobacterales</taxon>
        <taxon>Thermosporotrichaceae</taxon>
        <taxon>Thermosporothrix</taxon>
    </lineage>
</organism>
<comment type="caution">
    <text evidence="1">The sequence shown here is derived from an EMBL/GenBank/DDBJ whole genome shotgun (WGS) entry which is preliminary data.</text>
</comment>
<reference evidence="1 2" key="1">
    <citation type="submission" date="2018-06" db="EMBL/GenBank/DDBJ databases">
        <title>Genomic Encyclopedia of Archaeal and Bacterial Type Strains, Phase II (KMG-II): from individual species to whole genera.</title>
        <authorList>
            <person name="Goeker M."/>
        </authorList>
    </citation>
    <scope>NUCLEOTIDE SEQUENCE [LARGE SCALE GENOMIC DNA]</scope>
    <source>
        <strain evidence="1 2">ATCC BAA-1881</strain>
    </source>
</reference>